<feature type="transmembrane region" description="Helical" evidence="7">
    <location>
        <begin position="164"/>
        <end position="185"/>
    </location>
</feature>
<evidence type="ECO:0000256" key="3">
    <source>
        <dbReference type="ARBA" id="ARBA00022692"/>
    </source>
</evidence>
<feature type="transmembrane region" description="Helical" evidence="7">
    <location>
        <begin position="116"/>
        <end position="133"/>
    </location>
</feature>
<dbReference type="InterPro" id="IPR051679">
    <property type="entry name" value="DASS-Related_Transporters"/>
</dbReference>
<sequence>MERKELVHGIIISAVVLGFYVLSKFLTPAQMSLLLLGVAFVLFFTEIIPIAFTAILVPVVLSVTGILDANTAFSYFGYKWVIVFLFMFMVGEGLFRTGAAQKIGELVVRISGTGEVRLMLFIMVITAILSGFLSNTATTVALLPIVVAASRSAGISPKRMLLPLAWAASLGGTLTVIGTPPNGIVNSVLEEMNLQPFGFFEFGKIGLPLTILGIALAVTVGRKFLPSSEASFSGKAISELEEVRDDKMWLAIVIFVLTILAMMLKLLPYQTAAALGAVLMVAFGVISAKEAFNSVSWTTVFLFAGMLPLSKAMEVTGAAEMVGKAVTGYIHSPYVLLLAIMVIAFLLGNSMSHTATTAILSPLAVSISRSAGISPYPLLMAIAMTSSIGFWTPVSTPPNTIVFGPGEYNFMDYIKAGAVIEVVLFVALFILIPMFYPFDFSPLT</sequence>
<evidence type="ECO:0000256" key="7">
    <source>
        <dbReference type="SAM" id="Phobius"/>
    </source>
</evidence>
<evidence type="ECO:0000313" key="9">
    <source>
        <dbReference type="EMBL" id="HIP74641.1"/>
    </source>
</evidence>
<feature type="transmembrane region" description="Helical" evidence="7">
    <location>
        <begin position="333"/>
        <end position="352"/>
    </location>
</feature>
<feature type="transmembrane region" description="Helical" evidence="7">
    <location>
        <begin position="295"/>
        <end position="313"/>
    </location>
</feature>
<accession>A0A832Z946</accession>
<dbReference type="AlphaFoldDB" id="A0A832Z946"/>
<feature type="transmembrane region" description="Helical" evidence="7">
    <location>
        <begin position="413"/>
        <end position="436"/>
    </location>
</feature>
<dbReference type="Pfam" id="PF03600">
    <property type="entry name" value="CitMHS"/>
    <property type="match status" value="1"/>
</dbReference>
<evidence type="ECO:0000256" key="1">
    <source>
        <dbReference type="ARBA" id="ARBA00004141"/>
    </source>
</evidence>
<dbReference type="InterPro" id="IPR031312">
    <property type="entry name" value="Na/sul_symport_CS"/>
</dbReference>
<evidence type="ECO:0000256" key="2">
    <source>
        <dbReference type="ARBA" id="ARBA00022448"/>
    </source>
</evidence>
<dbReference type="PROSITE" id="PS01271">
    <property type="entry name" value="NA_SULFATE"/>
    <property type="match status" value="1"/>
</dbReference>
<dbReference type="CDD" id="cd01115">
    <property type="entry name" value="SLC13_permease"/>
    <property type="match status" value="1"/>
</dbReference>
<dbReference type="PANTHER" id="PTHR43652:SF1">
    <property type="entry name" value="RESPONSE REGULATOR"/>
    <property type="match status" value="1"/>
</dbReference>
<dbReference type="Proteomes" id="UP000649326">
    <property type="component" value="Unassembled WGS sequence"/>
</dbReference>
<feature type="transmembrane region" description="Helical" evidence="7">
    <location>
        <begin position="270"/>
        <end position="288"/>
    </location>
</feature>
<evidence type="ECO:0000259" key="8">
    <source>
        <dbReference type="Pfam" id="PF03600"/>
    </source>
</evidence>
<keyword evidence="6 7" id="KW-0472">Membrane</keyword>
<organism evidence="9 10">
    <name type="scientific">Thermococcus paralvinellae</name>
    <dbReference type="NCBI Taxonomy" id="582419"/>
    <lineage>
        <taxon>Archaea</taxon>
        <taxon>Methanobacteriati</taxon>
        <taxon>Methanobacteriota</taxon>
        <taxon>Thermococci</taxon>
        <taxon>Thermococcales</taxon>
        <taxon>Thermococcaceae</taxon>
        <taxon>Thermococcus</taxon>
    </lineage>
</organism>
<evidence type="ECO:0000256" key="5">
    <source>
        <dbReference type="ARBA" id="ARBA00022989"/>
    </source>
</evidence>
<dbReference type="GO" id="GO:0055085">
    <property type="term" value="P:transmembrane transport"/>
    <property type="evidence" value="ECO:0007669"/>
    <property type="project" value="InterPro"/>
</dbReference>
<dbReference type="InterPro" id="IPR004680">
    <property type="entry name" value="Cit_transptr-like_dom"/>
</dbReference>
<reference evidence="9" key="1">
    <citation type="journal article" date="2020" name="ISME J.">
        <title>Gammaproteobacteria mediating utilization of methyl-, sulfur- and petroleum organic compounds in deep ocean hydrothermal plumes.</title>
        <authorList>
            <person name="Zhou Z."/>
            <person name="Liu Y."/>
            <person name="Pan J."/>
            <person name="Cron B.R."/>
            <person name="Toner B.M."/>
            <person name="Anantharaman K."/>
            <person name="Breier J.A."/>
            <person name="Dick G.J."/>
            <person name="Li M."/>
        </authorList>
    </citation>
    <scope>NUCLEOTIDE SEQUENCE</scope>
    <source>
        <strain evidence="9">SZUA-1451</strain>
    </source>
</reference>
<name>A0A832Z946_9EURY</name>
<feature type="domain" description="Citrate transporter-like" evidence="8">
    <location>
        <begin position="40"/>
        <end position="367"/>
    </location>
</feature>
<keyword evidence="3 7" id="KW-0812">Transmembrane</keyword>
<dbReference type="EMBL" id="DQUG01000017">
    <property type="protein sequence ID" value="HIP74641.1"/>
    <property type="molecule type" value="Genomic_DNA"/>
</dbReference>
<comment type="subcellular location">
    <subcellularLocation>
        <location evidence="1">Membrane</location>
        <topology evidence="1">Multi-pass membrane protein</topology>
    </subcellularLocation>
</comment>
<feature type="transmembrane region" description="Helical" evidence="7">
    <location>
        <begin position="33"/>
        <end position="57"/>
    </location>
</feature>
<protein>
    <submittedName>
        <fullName evidence="9">SLC13/DASS family transporter</fullName>
    </submittedName>
</protein>
<keyword evidence="4" id="KW-0677">Repeat</keyword>
<feature type="transmembrane region" description="Helical" evidence="7">
    <location>
        <begin position="205"/>
        <end position="225"/>
    </location>
</feature>
<keyword evidence="2" id="KW-0813">Transport</keyword>
<feature type="transmembrane region" description="Helical" evidence="7">
    <location>
        <begin position="77"/>
        <end position="95"/>
    </location>
</feature>
<evidence type="ECO:0000256" key="6">
    <source>
        <dbReference type="ARBA" id="ARBA00023136"/>
    </source>
</evidence>
<evidence type="ECO:0000256" key="4">
    <source>
        <dbReference type="ARBA" id="ARBA00022737"/>
    </source>
</evidence>
<feature type="transmembrane region" description="Helical" evidence="7">
    <location>
        <begin position="246"/>
        <end position="264"/>
    </location>
</feature>
<comment type="caution">
    <text evidence="9">The sequence shown here is derived from an EMBL/GenBank/DDBJ whole genome shotgun (WGS) entry which is preliminary data.</text>
</comment>
<keyword evidence="5 7" id="KW-1133">Transmembrane helix</keyword>
<evidence type="ECO:0000313" key="10">
    <source>
        <dbReference type="Proteomes" id="UP000649326"/>
    </source>
</evidence>
<dbReference type="GO" id="GO:0005886">
    <property type="term" value="C:plasma membrane"/>
    <property type="evidence" value="ECO:0007669"/>
    <property type="project" value="TreeGrafter"/>
</dbReference>
<gene>
    <name evidence="9" type="ORF">EYH13_00440</name>
</gene>
<proteinExistence type="predicted"/>
<dbReference type="PANTHER" id="PTHR43652">
    <property type="entry name" value="BASIC AMINO ACID ANTIPORTER YFCC-RELATED"/>
    <property type="match status" value="1"/>
</dbReference>
<feature type="transmembrane region" description="Helical" evidence="7">
    <location>
        <begin position="6"/>
        <end position="26"/>
    </location>
</feature>